<evidence type="ECO:0000256" key="4">
    <source>
        <dbReference type="SAM" id="MobiDB-lite"/>
    </source>
</evidence>
<proteinExistence type="predicted"/>
<sequence length="368" mass="40077">MTTVLVVALVALVLAIGFRLWLTANRLDRLHVRTQAAWVALEGALARRIVATRAVAAVGDLPPGDAEQLRHLAAAADTSDRRGRADRENDLSRSLQRVQSELPSAIPADLVAELHDASERVLLARRFYNDAVRDTRALRADWFTRVCRLAGRAELPDYFEIAEASGHGGTAVAADPAEGNAATPVETAEAHGAPAVPAHPTVERTAARVVLLDHDDRILLLSGIDPDSGVDPARRWWITPGGGLEADEDPAAAAVRELAEETGLHLEPSDLVGPLWRRTAEFVFVGNRLRQHEVYFAARRPDRSGAAIAPELVTDVEARTLTGHHWWTFDDLGTTTEDIYPPTLATRLPELRSALSTRRAPGEPERID</sequence>
<dbReference type="PANTHER" id="PTHR43046">
    <property type="entry name" value="GDP-MANNOSE MANNOSYL HYDROLASE"/>
    <property type="match status" value="1"/>
</dbReference>
<evidence type="ECO:0000256" key="1">
    <source>
        <dbReference type="ARBA" id="ARBA00001946"/>
    </source>
</evidence>
<dbReference type="AlphaFoldDB" id="A0A4U6QJR7"/>
<dbReference type="RefSeq" id="WP_137447631.1">
    <property type="nucleotide sequence ID" value="NZ_SZZH01000001.1"/>
</dbReference>
<dbReference type="InterPro" id="IPR020084">
    <property type="entry name" value="NUDIX_hydrolase_CS"/>
</dbReference>
<dbReference type="PROSITE" id="PS51462">
    <property type="entry name" value="NUDIX"/>
    <property type="match status" value="1"/>
</dbReference>
<evidence type="ECO:0000313" key="7">
    <source>
        <dbReference type="Proteomes" id="UP000306985"/>
    </source>
</evidence>
<keyword evidence="2" id="KW-0378">Hydrolase</keyword>
<evidence type="ECO:0000256" key="2">
    <source>
        <dbReference type="ARBA" id="ARBA00022801"/>
    </source>
</evidence>
<keyword evidence="3" id="KW-0460">Magnesium</keyword>
<dbReference type="Gene3D" id="3.90.79.10">
    <property type="entry name" value="Nucleoside Triphosphate Pyrophosphohydrolase"/>
    <property type="match status" value="1"/>
</dbReference>
<protein>
    <submittedName>
        <fullName evidence="6">NUDIX domain-containing protein</fullName>
    </submittedName>
</protein>
<gene>
    <name evidence="6" type="ORF">FDO65_00985</name>
</gene>
<dbReference type="GO" id="GO:0016787">
    <property type="term" value="F:hydrolase activity"/>
    <property type="evidence" value="ECO:0007669"/>
    <property type="project" value="UniProtKB-KW"/>
</dbReference>
<accession>A0A4U6QJR7</accession>
<dbReference type="SUPFAM" id="SSF55811">
    <property type="entry name" value="Nudix"/>
    <property type="match status" value="1"/>
</dbReference>
<keyword evidence="7" id="KW-1185">Reference proteome</keyword>
<evidence type="ECO:0000259" key="5">
    <source>
        <dbReference type="PROSITE" id="PS51462"/>
    </source>
</evidence>
<comment type="cofactor">
    <cofactor evidence="1">
        <name>Mg(2+)</name>
        <dbReference type="ChEBI" id="CHEBI:18420"/>
    </cofactor>
</comment>
<dbReference type="SUPFAM" id="SSF140478">
    <property type="entry name" value="LemA-like"/>
    <property type="match status" value="1"/>
</dbReference>
<dbReference type="EMBL" id="SZZH01000001">
    <property type="protein sequence ID" value="TKV60328.1"/>
    <property type="molecule type" value="Genomic_DNA"/>
</dbReference>
<dbReference type="Pfam" id="PF00293">
    <property type="entry name" value="NUDIX"/>
    <property type="match status" value="1"/>
</dbReference>
<dbReference type="InterPro" id="IPR023353">
    <property type="entry name" value="LemA-like_dom_sf"/>
</dbReference>
<dbReference type="OrthoDB" id="3214694at2"/>
<evidence type="ECO:0000256" key="3">
    <source>
        <dbReference type="ARBA" id="ARBA00022842"/>
    </source>
</evidence>
<feature type="region of interest" description="Disordered" evidence="4">
    <location>
        <begin position="75"/>
        <end position="94"/>
    </location>
</feature>
<dbReference type="PROSITE" id="PS00893">
    <property type="entry name" value="NUDIX_BOX"/>
    <property type="match status" value="1"/>
</dbReference>
<dbReference type="InterPro" id="IPR015797">
    <property type="entry name" value="NUDIX_hydrolase-like_dom_sf"/>
</dbReference>
<dbReference type="InterPro" id="IPR000086">
    <property type="entry name" value="NUDIX_hydrolase_dom"/>
</dbReference>
<dbReference type="Gene3D" id="1.20.1440.20">
    <property type="entry name" value="LemA-like domain"/>
    <property type="match status" value="1"/>
</dbReference>
<comment type="caution">
    <text evidence="6">The sequence shown here is derived from an EMBL/GenBank/DDBJ whole genome shotgun (WGS) entry which is preliminary data.</text>
</comment>
<organism evidence="6 7">
    <name type="scientific">Nakamurella flava</name>
    <dbReference type="NCBI Taxonomy" id="2576308"/>
    <lineage>
        <taxon>Bacteria</taxon>
        <taxon>Bacillati</taxon>
        <taxon>Actinomycetota</taxon>
        <taxon>Actinomycetes</taxon>
        <taxon>Nakamurellales</taxon>
        <taxon>Nakamurellaceae</taxon>
        <taxon>Nakamurella</taxon>
    </lineage>
</organism>
<name>A0A4U6QJR7_9ACTN</name>
<dbReference type="CDD" id="cd04685">
    <property type="entry name" value="NUDIX_Hydrolase"/>
    <property type="match status" value="1"/>
</dbReference>
<feature type="compositionally biased region" description="Basic and acidic residues" evidence="4">
    <location>
        <begin position="78"/>
        <end position="91"/>
    </location>
</feature>
<evidence type="ECO:0000313" key="6">
    <source>
        <dbReference type="EMBL" id="TKV60328.1"/>
    </source>
</evidence>
<feature type="domain" description="Nudix hydrolase" evidence="5">
    <location>
        <begin position="202"/>
        <end position="350"/>
    </location>
</feature>
<dbReference type="PANTHER" id="PTHR43046:SF12">
    <property type="entry name" value="GDP-MANNOSE MANNOSYL HYDROLASE"/>
    <property type="match status" value="1"/>
</dbReference>
<reference evidence="6 7" key="1">
    <citation type="submission" date="2019-05" db="EMBL/GenBank/DDBJ databases">
        <title>Nakamurella sp. N5BH11, whole genome shotgun sequence.</title>
        <authorList>
            <person name="Tuo L."/>
        </authorList>
    </citation>
    <scope>NUCLEOTIDE SEQUENCE [LARGE SCALE GENOMIC DNA]</scope>
    <source>
        <strain evidence="6 7">N5BH11</strain>
    </source>
</reference>
<dbReference type="Proteomes" id="UP000306985">
    <property type="component" value="Unassembled WGS sequence"/>
</dbReference>